<dbReference type="Proteomes" id="UP001328107">
    <property type="component" value="Unassembled WGS sequence"/>
</dbReference>
<feature type="transmembrane region" description="Helical" evidence="1">
    <location>
        <begin position="184"/>
        <end position="206"/>
    </location>
</feature>
<feature type="transmembrane region" description="Helical" evidence="1">
    <location>
        <begin position="37"/>
        <end position="59"/>
    </location>
</feature>
<feature type="transmembrane region" description="Helical" evidence="1">
    <location>
        <begin position="105"/>
        <end position="127"/>
    </location>
</feature>
<keyword evidence="1" id="KW-0472">Membrane</keyword>
<gene>
    <name evidence="2" type="ORF">PMAYCL1PPCAC_16075</name>
</gene>
<reference evidence="3" key="1">
    <citation type="submission" date="2022-10" db="EMBL/GenBank/DDBJ databases">
        <title>Genome assembly of Pristionchus species.</title>
        <authorList>
            <person name="Yoshida K."/>
            <person name="Sommer R.J."/>
        </authorList>
    </citation>
    <scope>NUCLEOTIDE SEQUENCE [LARGE SCALE GENOMIC DNA]</scope>
    <source>
        <strain evidence="3">RS5460</strain>
    </source>
</reference>
<keyword evidence="1" id="KW-0812">Transmembrane</keyword>
<organism evidence="2 3">
    <name type="scientific">Pristionchus mayeri</name>
    <dbReference type="NCBI Taxonomy" id="1317129"/>
    <lineage>
        <taxon>Eukaryota</taxon>
        <taxon>Metazoa</taxon>
        <taxon>Ecdysozoa</taxon>
        <taxon>Nematoda</taxon>
        <taxon>Chromadorea</taxon>
        <taxon>Rhabditida</taxon>
        <taxon>Rhabditina</taxon>
        <taxon>Diplogasteromorpha</taxon>
        <taxon>Diplogasteroidea</taxon>
        <taxon>Neodiplogasteridae</taxon>
        <taxon>Pristionchus</taxon>
    </lineage>
</organism>
<dbReference type="InterPro" id="IPR019423">
    <property type="entry name" value="7TM_GPCR_serpentine_rcpt_Srj"/>
</dbReference>
<evidence type="ECO:0000313" key="3">
    <source>
        <dbReference type="Proteomes" id="UP001328107"/>
    </source>
</evidence>
<dbReference type="AlphaFoldDB" id="A0AAN5CK78"/>
<feature type="transmembrane region" description="Helical" evidence="1">
    <location>
        <begin position="147"/>
        <end position="164"/>
    </location>
</feature>
<keyword evidence="1" id="KW-1133">Transmembrane helix</keyword>
<evidence type="ECO:0000256" key="1">
    <source>
        <dbReference type="SAM" id="Phobius"/>
    </source>
</evidence>
<comment type="caution">
    <text evidence="2">The sequence shown here is derived from an EMBL/GenBank/DDBJ whole genome shotgun (WGS) entry which is preliminary data.</text>
</comment>
<feature type="non-terminal residue" evidence="2">
    <location>
        <position position="223"/>
    </location>
</feature>
<dbReference type="Pfam" id="PF10326">
    <property type="entry name" value="7TM_GPCR_Str"/>
    <property type="match status" value="1"/>
</dbReference>
<evidence type="ECO:0000313" key="2">
    <source>
        <dbReference type="EMBL" id="GMR45880.1"/>
    </source>
</evidence>
<dbReference type="SUPFAM" id="SSF81321">
    <property type="entry name" value="Family A G protein-coupled receptor-like"/>
    <property type="match status" value="1"/>
</dbReference>
<dbReference type="InterPro" id="IPR019428">
    <property type="entry name" value="7TM_GPCR_serpentine_rcpt_Str"/>
</dbReference>
<feature type="transmembrane region" description="Helical" evidence="1">
    <location>
        <begin position="6"/>
        <end position="25"/>
    </location>
</feature>
<dbReference type="PANTHER" id="PTHR45907:SF16">
    <property type="entry name" value="SERPENTINE RECEPTOR, CLASS J"/>
    <property type="match status" value="1"/>
</dbReference>
<feature type="non-terminal residue" evidence="2">
    <location>
        <position position="1"/>
    </location>
</feature>
<accession>A0AAN5CK78</accession>
<sequence length="223" mass="25580">LTSIYCACFTVPFTLLCIHFLYRFWSVRLPHLIPLFSNWKCTTVLVTMMTVELILWFILTIYGTDGGMDEAGTIVLREAYNRTYGRIIKDGWLNGHFQLKLCCTLIALDIVMMCMFTFALTLASLTFHHIKHMSKISLAARHMQWKLFVAVCAQTFVSVVLMYIPHICVLNAPLFRISIHPTLVLLSTPIISCFPAWDALIIILIIKDYRVGMIEMIRPKATI</sequence>
<dbReference type="PANTHER" id="PTHR45907">
    <property type="entry name" value="SERPENTINE RECEPTOR, CLASS J"/>
    <property type="match status" value="1"/>
</dbReference>
<dbReference type="EMBL" id="BTRK01000004">
    <property type="protein sequence ID" value="GMR45880.1"/>
    <property type="molecule type" value="Genomic_DNA"/>
</dbReference>
<name>A0AAN5CK78_9BILA</name>
<proteinExistence type="predicted"/>
<protein>
    <recommendedName>
        <fullName evidence="4">G protein-coupled receptor</fullName>
    </recommendedName>
</protein>
<keyword evidence="3" id="KW-1185">Reference proteome</keyword>
<evidence type="ECO:0008006" key="4">
    <source>
        <dbReference type="Google" id="ProtNLM"/>
    </source>
</evidence>